<keyword evidence="1" id="KW-0001">2Fe-2S</keyword>
<proteinExistence type="predicted"/>
<keyword evidence="2" id="KW-0479">Metal-binding</keyword>
<feature type="domain" description="Iron-binding zinc finger CDGSH type" evidence="5">
    <location>
        <begin position="9"/>
        <end position="46"/>
    </location>
</feature>
<evidence type="ECO:0000259" key="5">
    <source>
        <dbReference type="SMART" id="SM00704"/>
    </source>
</evidence>
<gene>
    <name evidence="6" type="ORF">Q8A57_03125</name>
</gene>
<feature type="domain" description="Iron-binding zinc finger CDGSH type" evidence="5">
    <location>
        <begin position="47"/>
        <end position="82"/>
    </location>
</feature>
<evidence type="ECO:0000313" key="7">
    <source>
        <dbReference type="Proteomes" id="UP001178354"/>
    </source>
</evidence>
<dbReference type="GO" id="GO:0005737">
    <property type="term" value="C:cytoplasm"/>
    <property type="evidence" value="ECO:0007669"/>
    <property type="project" value="UniProtKB-ARBA"/>
</dbReference>
<reference evidence="6" key="1">
    <citation type="journal article" date="2010" name="Int. J. Syst. Evol. Microbiol.">
        <title>Porticoccus litoralis gen. nov., sp. nov., a gammaproteobacterium isolated from the Yellow Sea.</title>
        <authorList>
            <person name="Oh H.M."/>
            <person name="Kim H."/>
            <person name="Kim K.M."/>
            <person name="Min G.S."/>
            <person name="Cho J.C."/>
        </authorList>
    </citation>
    <scope>NUCLEOTIDE SEQUENCE</scope>
    <source>
        <strain evidence="6">DSM 25064</strain>
    </source>
</reference>
<protein>
    <submittedName>
        <fullName evidence="6">CDGSH iron-sulfur domain-containing protein</fullName>
    </submittedName>
</protein>
<dbReference type="SMART" id="SM00704">
    <property type="entry name" value="ZnF_CDGSH"/>
    <property type="match status" value="2"/>
</dbReference>
<evidence type="ECO:0000256" key="1">
    <source>
        <dbReference type="ARBA" id="ARBA00022714"/>
    </source>
</evidence>
<dbReference type="GO" id="GO:0051537">
    <property type="term" value="F:2 iron, 2 sulfur cluster binding"/>
    <property type="evidence" value="ECO:0007669"/>
    <property type="project" value="UniProtKB-KW"/>
</dbReference>
<evidence type="ECO:0000256" key="4">
    <source>
        <dbReference type="ARBA" id="ARBA00023014"/>
    </source>
</evidence>
<organism evidence="6 7">
    <name type="scientific">Porticoccus litoralis</name>
    <dbReference type="NCBI Taxonomy" id="434086"/>
    <lineage>
        <taxon>Bacteria</taxon>
        <taxon>Pseudomonadati</taxon>
        <taxon>Pseudomonadota</taxon>
        <taxon>Gammaproteobacteria</taxon>
        <taxon>Cellvibrionales</taxon>
        <taxon>Porticoccaceae</taxon>
        <taxon>Porticoccus</taxon>
    </lineage>
</organism>
<evidence type="ECO:0000256" key="2">
    <source>
        <dbReference type="ARBA" id="ARBA00022723"/>
    </source>
</evidence>
<evidence type="ECO:0000313" key="6">
    <source>
        <dbReference type="EMBL" id="MDP1519951.1"/>
    </source>
</evidence>
<dbReference type="InterPro" id="IPR052950">
    <property type="entry name" value="CISD"/>
</dbReference>
<dbReference type="PANTHER" id="PTHR46491:SF3">
    <property type="entry name" value="CDGSH IRON-SULFUR DOMAIN-CONTAINING PROTEIN 3, MITOCHONDRIAL"/>
    <property type="match status" value="1"/>
</dbReference>
<sequence>MATPEIGGTQPIITNVTQGETYWWCACGRSASQPFCDGSHSGTEFTPQSWQAPRTGKVAFCTCKRTANAPLCDGSHANIIQE</sequence>
<accession>A0AAW8AZ00</accession>
<dbReference type="PANTHER" id="PTHR46491">
    <property type="entry name" value="CDGSH IRON SULFUR DOMAIN PROTEIN HOMOLOG"/>
    <property type="match status" value="1"/>
</dbReference>
<comment type="caution">
    <text evidence="6">The sequence shown here is derived from an EMBL/GenBank/DDBJ whole genome shotgun (WGS) entry which is preliminary data.</text>
</comment>
<dbReference type="Pfam" id="PF09360">
    <property type="entry name" value="zf-CDGSH"/>
    <property type="match status" value="2"/>
</dbReference>
<name>A0AAW8AZ00_9GAMM</name>
<reference evidence="6" key="2">
    <citation type="submission" date="2023-08" db="EMBL/GenBank/DDBJ databases">
        <authorList>
            <person name="Luo J."/>
        </authorList>
    </citation>
    <scope>NUCLEOTIDE SEQUENCE</scope>
    <source>
        <strain evidence="6">DSM 25064</strain>
    </source>
</reference>
<dbReference type="InterPro" id="IPR018967">
    <property type="entry name" value="FeS-contain_CDGSH-typ"/>
</dbReference>
<dbReference type="Proteomes" id="UP001178354">
    <property type="component" value="Unassembled WGS sequence"/>
</dbReference>
<keyword evidence="3" id="KW-0408">Iron</keyword>
<dbReference type="InterPro" id="IPR042216">
    <property type="entry name" value="MitoNEET_CISD"/>
</dbReference>
<dbReference type="Gene3D" id="3.40.5.90">
    <property type="entry name" value="CDGSH iron-sulfur domain, mitoNEET-type"/>
    <property type="match status" value="2"/>
</dbReference>
<evidence type="ECO:0000256" key="3">
    <source>
        <dbReference type="ARBA" id="ARBA00023004"/>
    </source>
</evidence>
<dbReference type="GO" id="GO:0046872">
    <property type="term" value="F:metal ion binding"/>
    <property type="evidence" value="ECO:0007669"/>
    <property type="project" value="UniProtKB-KW"/>
</dbReference>
<keyword evidence="7" id="KW-1185">Reference proteome</keyword>
<keyword evidence="4" id="KW-0411">Iron-sulfur</keyword>
<dbReference type="AlphaFoldDB" id="A0AAW8AZ00"/>
<dbReference type="EMBL" id="JAUUUU010000001">
    <property type="protein sequence ID" value="MDP1519951.1"/>
    <property type="molecule type" value="Genomic_DNA"/>
</dbReference>
<dbReference type="RefSeq" id="WP_305169463.1">
    <property type="nucleotide sequence ID" value="NZ_JAUUUU010000001.1"/>
</dbReference>